<feature type="domain" description="Aspartate/ornithine carbamoyltransferase carbamoyl-P binding" evidence="5">
    <location>
        <begin position="2"/>
        <end position="158"/>
    </location>
</feature>
<dbReference type="Pfam" id="PF02729">
    <property type="entry name" value="OTCace_N"/>
    <property type="match status" value="1"/>
</dbReference>
<dbReference type="GO" id="GO:0019240">
    <property type="term" value="P:citrulline biosynthetic process"/>
    <property type="evidence" value="ECO:0007669"/>
    <property type="project" value="TreeGrafter"/>
</dbReference>
<dbReference type="PANTHER" id="PTHR45753">
    <property type="entry name" value="ORNITHINE CARBAMOYLTRANSFERASE, MITOCHONDRIAL"/>
    <property type="match status" value="1"/>
</dbReference>
<dbReference type="EMBL" id="JANIBC010000002">
    <property type="protein sequence ID" value="MCQ8184471.1"/>
    <property type="molecule type" value="Genomic_DNA"/>
</dbReference>
<sequence>MRHFLTTEDWSKAELQALLDDARELKANPRQDRLRGKRIALVFMNPSLRTRTSFQVGITDLGGSSVVLDAGGTWPLETEDGAVMDGTAEEHVAEAARVLSTYVDMIAIRAFPKFEDWSVERHDPVLSAFVRYATVPIVNMETIVHPCQELAMLMALQERHGSLQGQKMCLTWTYHPKPLNTAVMNSALLAATKMGMEVTLLMPSDEYMLDEKFIEAGSRFAGENGRGLTLTHDVEEAYRGADAVYAKSWGRLDQIGLPMEERLTPDALRRFIVDEEKMALTNNATFSHCLPMRRNVKATDAVVDGSNSLIIEEAENRLHVQKAVLSALNDQ</sequence>
<dbReference type="GO" id="GO:0016597">
    <property type="term" value="F:amino acid binding"/>
    <property type="evidence" value="ECO:0007669"/>
    <property type="project" value="InterPro"/>
</dbReference>
<dbReference type="SUPFAM" id="SSF53671">
    <property type="entry name" value="Aspartate/ornithine carbamoyltransferase"/>
    <property type="match status" value="1"/>
</dbReference>
<accession>A0A9X2RI17</accession>
<dbReference type="InterPro" id="IPR006130">
    <property type="entry name" value="Asp/Orn_carbamoylTrfase"/>
</dbReference>
<evidence type="ECO:0000259" key="4">
    <source>
        <dbReference type="Pfam" id="PF00185"/>
    </source>
</evidence>
<evidence type="ECO:0000256" key="2">
    <source>
        <dbReference type="ARBA" id="ARBA00022679"/>
    </source>
</evidence>
<gene>
    <name evidence="6" type="ORF">NOG11_03640</name>
</gene>
<dbReference type="NCBIfam" id="NF003384">
    <property type="entry name" value="PRK04523.1"/>
    <property type="match status" value="1"/>
</dbReference>
<dbReference type="InterPro" id="IPR006131">
    <property type="entry name" value="Asp_carbamoyltransf_Asp/Orn-bd"/>
</dbReference>
<organism evidence="6 7">
    <name type="scientific">Parvularcula maris</name>
    <dbReference type="NCBI Taxonomy" id="2965077"/>
    <lineage>
        <taxon>Bacteria</taxon>
        <taxon>Pseudomonadati</taxon>
        <taxon>Pseudomonadota</taxon>
        <taxon>Alphaproteobacteria</taxon>
        <taxon>Parvularculales</taxon>
        <taxon>Parvularculaceae</taxon>
        <taxon>Parvularcula</taxon>
    </lineage>
</organism>
<dbReference type="Pfam" id="PF00185">
    <property type="entry name" value="OTCace"/>
    <property type="match status" value="1"/>
</dbReference>
<dbReference type="Gene3D" id="3.40.50.1370">
    <property type="entry name" value="Aspartate/ornithine carbamoyltransferase"/>
    <property type="match status" value="2"/>
</dbReference>
<dbReference type="InterPro" id="IPR006132">
    <property type="entry name" value="Asp/Orn_carbamoyltranf_P-bd"/>
</dbReference>
<dbReference type="InterPro" id="IPR036901">
    <property type="entry name" value="Asp/Orn_carbamoylTrfase_sf"/>
</dbReference>
<evidence type="ECO:0000313" key="6">
    <source>
        <dbReference type="EMBL" id="MCQ8184471.1"/>
    </source>
</evidence>
<evidence type="ECO:0000313" key="7">
    <source>
        <dbReference type="Proteomes" id="UP001142610"/>
    </source>
</evidence>
<protein>
    <submittedName>
        <fullName evidence="6">N-acetylornithine carbamoyltransferase</fullName>
        <ecNumber evidence="6">2.1.3.9</ecNumber>
    </submittedName>
</protein>
<evidence type="ECO:0000256" key="3">
    <source>
        <dbReference type="RuleBase" id="RU003634"/>
    </source>
</evidence>
<comment type="caution">
    <text evidence="6">The sequence shown here is derived from an EMBL/GenBank/DDBJ whole genome shotgun (WGS) entry which is preliminary data.</text>
</comment>
<dbReference type="GO" id="GO:0042450">
    <property type="term" value="P:L-arginine biosynthetic process via ornithine"/>
    <property type="evidence" value="ECO:0007669"/>
    <property type="project" value="TreeGrafter"/>
</dbReference>
<keyword evidence="2 3" id="KW-0808">Transferase</keyword>
<comment type="similarity">
    <text evidence="3">Belongs to the aspartate/ornithine carbamoyltransferase superfamily.</text>
</comment>
<proteinExistence type="inferred from homology"/>
<dbReference type="PANTHER" id="PTHR45753:SF3">
    <property type="entry name" value="ORNITHINE TRANSCARBAMYLASE, MITOCHONDRIAL"/>
    <property type="match status" value="1"/>
</dbReference>
<evidence type="ECO:0000256" key="1">
    <source>
        <dbReference type="ARBA" id="ARBA00003822"/>
    </source>
</evidence>
<dbReference type="EC" id="2.1.3.9" evidence="6"/>
<feature type="domain" description="Aspartate/ornithine carbamoyltransferase Asp/Orn-binding" evidence="4">
    <location>
        <begin position="181"/>
        <end position="327"/>
    </location>
</feature>
<dbReference type="RefSeq" id="WP_256618289.1">
    <property type="nucleotide sequence ID" value="NZ_JANIBC010000002.1"/>
</dbReference>
<dbReference type="Proteomes" id="UP001142610">
    <property type="component" value="Unassembled WGS sequence"/>
</dbReference>
<comment type="function">
    <text evidence="1">Reversibly catalyzes the transfer of the carbamoyl group from carbamoyl phosphate (CP) to the N(epsilon) atom of ornithine (ORN) to produce L-citrulline.</text>
</comment>
<name>A0A9X2RI17_9PROT</name>
<dbReference type="GO" id="GO:0004585">
    <property type="term" value="F:ornithine carbamoyltransferase activity"/>
    <property type="evidence" value="ECO:0007669"/>
    <property type="project" value="TreeGrafter"/>
</dbReference>
<evidence type="ECO:0000259" key="5">
    <source>
        <dbReference type="Pfam" id="PF02729"/>
    </source>
</evidence>
<keyword evidence="7" id="KW-1185">Reference proteome</keyword>
<dbReference type="PRINTS" id="PR00101">
    <property type="entry name" value="ATCASE"/>
</dbReference>
<dbReference type="GO" id="GO:0043857">
    <property type="term" value="F:N-acetylornithine carbamoyltransferase activity"/>
    <property type="evidence" value="ECO:0007669"/>
    <property type="project" value="UniProtKB-EC"/>
</dbReference>
<dbReference type="PRINTS" id="PR00100">
    <property type="entry name" value="AOTCASE"/>
</dbReference>
<reference evidence="6" key="1">
    <citation type="submission" date="2022-07" db="EMBL/GenBank/DDBJ databases">
        <title>Parvularcula maris sp. nov., an algicidal bacterium isolated from seawater.</title>
        <authorList>
            <person name="Li F."/>
        </authorList>
    </citation>
    <scope>NUCLEOTIDE SEQUENCE</scope>
    <source>
        <strain evidence="6">BGMRC 0090</strain>
    </source>
</reference>
<dbReference type="AlphaFoldDB" id="A0A9X2RI17"/>